<evidence type="ECO:0000313" key="5">
    <source>
        <dbReference type="EMBL" id="CAJ1905467.1"/>
    </source>
</evidence>
<keyword evidence="1" id="KW-0805">Transcription regulation</keyword>
<dbReference type="Proteomes" id="UP001295423">
    <property type="component" value="Unassembled WGS sequence"/>
</dbReference>
<dbReference type="PANTHER" id="PTHR48125">
    <property type="entry name" value="LP07818P1"/>
    <property type="match status" value="1"/>
</dbReference>
<evidence type="ECO:0000256" key="1">
    <source>
        <dbReference type="ARBA" id="ARBA00023015"/>
    </source>
</evidence>
<evidence type="ECO:0000313" key="6">
    <source>
        <dbReference type="Proteomes" id="UP001295423"/>
    </source>
</evidence>
<dbReference type="InterPro" id="IPR007526">
    <property type="entry name" value="SWIRM"/>
</dbReference>
<feature type="compositionally biased region" description="Low complexity" evidence="3">
    <location>
        <begin position="259"/>
        <end position="280"/>
    </location>
</feature>
<dbReference type="AlphaFoldDB" id="A0AAD2CGF3"/>
<feature type="region of interest" description="Disordered" evidence="3">
    <location>
        <begin position="559"/>
        <end position="596"/>
    </location>
</feature>
<dbReference type="InterPro" id="IPR009057">
    <property type="entry name" value="Homeodomain-like_sf"/>
</dbReference>
<keyword evidence="6" id="KW-1185">Reference proteome</keyword>
<feature type="compositionally biased region" description="Polar residues" evidence="3">
    <location>
        <begin position="363"/>
        <end position="375"/>
    </location>
</feature>
<accession>A0AAD2CGF3</accession>
<feature type="domain" description="SWIRM" evidence="4">
    <location>
        <begin position="389"/>
        <end position="486"/>
    </location>
</feature>
<gene>
    <name evidence="5" type="ORF">CYCCA115_LOCUS431</name>
</gene>
<name>A0AAD2CGF3_9STRA</name>
<protein>
    <recommendedName>
        <fullName evidence="4">SWIRM domain-containing protein</fullName>
    </recommendedName>
</protein>
<evidence type="ECO:0000256" key="3">
    <source>
        <dbReference type="SAM" id="MobiDB-lite"/>
    </source>
</evidence>
<dbReference type="InterPro" id="IPR036388">
    <property type="entry name" value="WH-like_DNA-bd_sf"/>
</dbReference>
<comment type="caution">
    <text evidence="5">The sequence shown here is derived from an EMBL/GenBank/DDBJ whole genome shotgun (WGS) entry which is preliminary data.</text>
</comment>
<proteinExistence type="predicted"/>
<dbReference type="PROSITE" id="PS50934">
    <property type="entry name" value="SWIRM"/>
    <property type="match status" value="1"/>
</dbReference>
<dbReference type="InterPro" id="IPR032451">
    <property type="entry name" value="SMARCC_C"/>
</dbReference>
<feature type="compositionally biased region" description="Low complexity" evidence="3">
    <location>
        <begin position="337"/>
        <end position="353"/>
    </location>
</feature>
<feature type="compositionally biased region" description="Polar residues" evidence="3">
    <location>
        <begin position="383"/>
        <end position="393"/>
    </location>
</feature>
<dbReference type="Gene3D" id="1.10.10.10">
    <property type="entry name" value="Winged helix-like DNA-binding domain superfamily/Winged helix DNA-binding domain"/>
    <property type="match status" value="1"/>
</dbReference>
<feature type="compositionally biased region" description="Pro residues" evidence="3">
    <location>
        <begin position="305"/>
        <end position="318"/>
    </location>
</feature>
<keyword evidence="2" id="KW-0804">Transcription</keyword>
<reference evidence="5" key="1">
    <citation type="submission" date="2023-08" db="EMBL/GenBank/DDBJ databases">
        <authorList>
            <person name="Audoor S."/>
            <person name="Bilcke G."/>
        </authorList>
    </citation>
    <scope>NUCLEOTIDE SEQUENCE</scope>
</reference>
<dbReference type="Pfam" id="PF04433">
    <property type="entry name" value="SWIRM"/>
    <property type="match status" value="1"/>
</dbReference>
<evidence type="ECO:0000259" key="4">
    <source>
        <dbReference type="PROSITE" id="PS50934"/>
    </source>
</evidence>
<feature type="compositionally biased region" description="Polar residues" evidence="3">
    <location>
        <begin position="319"/>
        <end position="336"/>
    </location>
</feature>
<sequence>MSSDSSIKSSKKKGGSKKGSAVDGTSLIREEASAMDCQNILTGFYGARGERIKHTVARGALNMPKESIDIIDKASEDMAPSSSNYKLPGLDSVSRSMVDAKLRQVVITELTPERVTVARQLPQPPQVPGQMMMQQQQPQVTHVKVMRTRVQNRVLTRTVMQPTASGQPVEGERIRGGGDNNPPTNLPPVSGQVPHNPQIQAPPAAGAAPMSTPTHAPSQQQPGPAMPQAQTPQVQQTRPAMPGQQPATQPQTQPPQATPQPQTAHRPAPSMSAPVAPAGSKPMVPGGVAPQARPAHPPGQVSSTAPPPQSRPVHPPGQVPSTAPTSQVRSTHPTGQVPSTTPSATVPPKTVSSAPQTKLIPTKTLNNKPRPQWNQHKPGPNDETVTPGDQLSPNPDWYKSNKIADLERTMLPEWFDASAPHRTPEKYIKTRERVIAISKTVLNRNVTNSMIRRSIEGDAGSLHRLRTFLINWGFINEDSINDSAPTPAILRQTKRPPRKFDESLSDNLITAIVQESKKRKLEHGDTDDSAIDWDEVAKTMGQGVTGEDCERNFLSLGIKTEEPPASPPSSDDMAVDGEPPSSPSKPATTPKADASKESLRQEFIKDLIDSSNPAIVKKVTNAALKASEENVKEAQGAAVVGLIASRALEQARAQEDNLSSILSQLVNKRMEKLENRMAMIDDVEGILEAEKVALELERRDLYTARCRYWYGDA</sequence>
<dbReference type="EMBL" id="CAKOGP040000001">
    <property type="protein sequence ID" value="CAJ1905467.1"/>
    <property type="molecule type" value="Genomic_DNA"/>
</dbReference>
<evidence type="ECO:0000256" key="2">
    <source>
        <dbReference type="ARBA" id="ARBA00023163"/>
    </source>
</evidence>
<feature type="region of interest" description="Disordered" evidence="3">
    <location>
        <begin position="154"/>
        <end position="399"/>
    </location>
</feature>
<feature type="compositionally biased region" description="Low complexity" evidence="3">
    <location>
        <begin position="216"/>
        <end position="251"/>
    </location>
</feature>
<feature type="region of interest" description="Disordered" evidence="3">
    <location>
        <begin position="1"/>
        <end position="23"/>
    </location>
</feature>
<dbReference type="SUPFAM" id="SSF46689">
    <property type="entry name" value="Homeodomain-like"/>
    <property type="match status" value="1"/>
</dbReference>
<feature type="compositionally biased region" description="Polar residues" evidence="3">
    <location>
        <begin position="154"/>
        <end position="166"/>
    </location>
</feature>
<dbReference type="PANTHER" id="PTHR48125:SF10">
    <property type="entry name" value="OS12G0136300 PROTEIN"/>
    <property type="match status" value="1"/>
</dbReference>
<dbReference type="Pfam" id="PF16495">
    <property type="entry name" value="SWIRM-assoc_1"/>
    <property type="match status" value="1"/>
</dbReference>
<organism evidence="5 6">
    <name type="scientific">Cylindrotheca closterium</name>
    <dbReference type="NCBI Taxonomy" id="2856"/>
    <lineage>
        <taxon>Eukaryota</taxon>
        <taxon>Sar</taxon>
        <taxon>Stramenopiles</taxon>
        <taxon>Ochrophyta</taxon>
        <taxon>Bacillariophyta</taxon>
        <taxon>Bacillariophyceae</taxon>
        <taxon>Bacillariophycidae</taxon>
        <taxon>Bacillariales</taxon>
        <taxon>Bacillariaceae</taxon>
        <taxon>Cylindrotheca</taxon>
    </lineage>
</organism>